<dbReference type="InterPro" id="IPR036390">
    <property type="entry name" value="WH_DNA-bd_sf"/>
</dbReference>
<dbReference type="PROSITE" id="PS51683">
    <property type="entry name" value="SAM_OMT_II"/>
    <property type="match status" value="1"/>
</dbReference>
<dbReference type="OrthoDB" id="1606438at2759"/>
<evidence type="ECO:0000256" key="1">
    <source>
        <dbReference type="ARBA" id="ARBA00022603"/>
    </source>
</evidence>
<gene>
    <name evidence="5" type="ORF">PFICI_02316</name>
</gene>
<evidence type="ECO:0000259" key="4">
    <source>
        <dbReference type="Pfam" id="PF00891"/>
    </source>
</evidence>
<dbReference type="GO" id="GO:0032259">
    <property type="term" value="P:methylation"/>
    <property type="evidence" value="ECO:0007669"/>
    <property type="project" value="UniProtKB-KW"/>
</dbReference>
<dbReference type="eggNOG" id="KOG3178">
    <property type="taxonomic scope" value="Eukaryota"/>
</dbReference>
<keyword evidence="3" id="KW-0949">S-adenosyl-L-methionine</keyword>
<keyword evidence="2" id="KW-0808">Transferase</keyword>
<reference evidence="6" key="1">
    <citation type="journal article" date="2015" name="BMC Genomics">
        <title>Genomic and transcriptomic analysis of the endophytic fungus Pestalotiopsis fici reveals its lifestyle and high potential for synthesis of natural products.</title>
        <authorList>
            <person name="Wang X."/>
            <person name="Zhang X."/>
            <person name="Liu L."/>
            <person name="Xiang M."/>
            <person name="Wang W."/>
            <person name="Sun X."/>
            <person name="Che Y."/>
            <person name="Guo L."/>
            <person name="Liu G."/>
            <person name="Guo L."/>
            <person name="Wang C."/>
            <person name="Yin W.B."/>
            <person name="Stadler M."/>
            <person name="Zhang X."/>
            <person name="Liu X."/>
        </authorList>
    </citation>
    <scope>NUCLEOTIDE SEQUENCE [LARGE SCALE GENOMIC DNA]</scope>
    <source>
        <strain evidence="6">W106-1 / CGMCC3.15140</strain>
    </source>
</reference>
<proteinExistence type="predicted"/>
<dbReference type="SUPFAM" id="SSF46785">
    <property type="entry name" value="Winged helix' DNA-binding domain"/>
    <property type="match status" value="1"/>
</dbReference>
<dbReference type="AlphaFoldDB" id="W3XGH0"/>
<dbReference type="Gene3D" id="1.10.10.10">
    <property type="entry name" value="Winged helix-like DNA-binding domain superfamily/Winged helix DNA-binding domain"/>
    <property type="match status" value="1"/>
</dbReference>
<dbReference type="GeneID" id="19267329"/>
<dbReference type="InterPro" id="IPR016461">
    <property type="entry name" value="COMT-like"/>
</dbReference>
<dbReference type="Gene3D" id="3.40.50.150">
    <property type="entry name" value="Vaccinia Virus protein VP39"/>
    <property type="match status" value="1"/>
</dbReference>
<dbReference type="InterPro" id="IPR036388">
    <property type="entry name" value="WH-like_DNA-bd_sf"/>
</dbReference>
<evidence type="ECO:0000256" key="3">
    <source>
        <dbReference type="ARBA" id="ARBA00022691"/>
    </source>
</evidence>
<dbReference type="PANTHER" id="PTHR43712:SF12">
    <property type="entry name" value="STERIGMATOCYSTIN 8-O-METHYLTRANSFERASE"/>
    <property type="match status" value="1"/>
</dbReference>
<evidence type="ECO:0000256" key="2">
    <source>
        <dbReference type="ARBA" id="ARBA00022679"/>
    </source>
</evidence>
<dbReference type="Pfam" id="PF00891">
    <property type="entry name" value="Methyltransf_2"/>
    <property type="match status" value="1"/>
</dbReference>
<keyword evidence="1" id="KW-0489">Methyltransferase</keyword>
<accession>W3XGH0</accession>
<dbReference type="HOGENOM" id="CLU_005533_1_4_1"/>
<protein>
    <recommendedName>
        <fullName evidence="4">O-methyltransferase C-terminal domain-containing protein</fullName>
    </recommendedName>
</protein>
<name>W3XGH0_PESFW</name>
<dbReference type="EMBL" id="KI912110">
    <property type="protein sequence ID" value="ETS84291.1"/>
    <property type="molecule type" value="Genomic_DNA"/>
</dbReference>
<evidence type="ECO:0000313" key="5">
    <source>
        <dbReference type="EMBL" id="ETS84291.1"/>
    </source>
</evidence>
<feature type="domain" description="O-methyltransferase C-terminal" evidence="4">
    <location>
        <begin position="266"/>
        <end position="413"/>
    </location>
</feature>
<dbReference type="PANTHER" id="PTHR43712">
    <property type="entry name" value="PUTATIVE (AFU_ORTHOLOGUE AFUA_4G14580)-RELATED"/>
    <property type="match status" value="1"/>
</dbReference>
<sequence length="439" mass="47934">MSPTRSLSELAQLIQIRTVSIEGGLKSAGIPQPSFDAAAPAVLPIGSELEDIRDDLIEALDELRALVLGPVGHLFSSMLPVPAINATLHGIYRFRIAQHLGPNETISHSQLAERCGLPEADLRRYLRMATSLRLFDEPEKGMVRHNAPSAFLAATPPAHDMLGMLLQEQASAGLVLADTLQRYPGSEEPGDAAGVAALLGTFAPKQGDDEGAAAVRTDYYSAISGDPERVSMVASAMSLASKIPSHDVRHFVEGCGWDKSPESCPRKVVDIGGSEGRLCMALLQRFDGIQEAISLDRPEVVEGTEVPEALRGRLSFGAYDFFEEQAVKDADVYIFRNIFHNWSDKYAVRMLRNQIPALKPGARLFVNEACLPEPDASRLVKNQIAWGSDLIMKMIFNAQDRSKEDWYGLFAKADARFKVVSINTPPRSALAVIEVIWEG</sequence>
<dbReference type="InParanoid" id="W3XGH0"/>
<dbReference type="OMA" id="NDICIRP"/>
<dbReference type="Proteomes" id="UP000030651">
    <property type="component" value="Unassembled WGS sequence"/>
</dbReference>
<dbReference type="InterPro" id="IPR001077">
    <property type="entry name" value="COMT_C"/>
</dbReference>
<dbReference type="SUPFAM" id="SSF53335">
    <property type="entry name" value="S-adenosyl-L-methionine-dependent methyltransferases"/>
    <property type="match status" value="1"/>
</dbReference>
<dbReference type="GO" id="GO:0008171">
    <property type="term" value="F:O-methyltransferase activity"/>
    <property type="evidence" value="ECO:0007669"/>
    <property type="project" value="InterPro"/>
</dbReference>
<dbReference type="CDD" id="cd02440">
    <property type="entry name" value="AdoMet_MTases"/>
    <property type="match status" value="1"/>
</dbReference>
<dbReference type="KEGG" id="pfy:PFICI_02316"/>
<organism evidence="5 6">
    <name type="scientific">Pestalotiopsis fici (strain W106-1 / CGMCC3.15140)</name>
    <dbReference type="NCBI Taxonomy" id="1229662"/>
    <lineage>
        <taxon>Eukaryota</taxon>
        <taxon>Fungi</taxon>
        <taxon>Dikarya</taxon>
        <taxon>Ascomycota</taxon>
        <taxon>Pezizomycotina</taxon>
        <taxon>Sordariomycetes</taxon>
        <taxon>Xylariomycetidae</taxon>
        <taxon>Amphisphaeriales</taxon>
        <taxon>Sporocadaceae</taxon>
        <taxon>Pestalotiopsis</taxon>
    </lineage>
</organism>
<keyword evidence="6" id="KW-1185">Reference proteome</keyword>
<dbReference type="InterPro" id="IPR029063">
    <property type="entry name" value="SAM-dependent_MTases_sf"/>
</dbReference>
<dbReference type="RefSeq" id="XP_007829088.1">
    <property type="nucleotide sequence ID" value="XM_007830897.1"/>
</dbReference>
<evidence type="ECO:0000313" key="6">
    <source>
        <dbReference type="Proteomes" id="UP000030651"/>
    </source>
</evidence>